<dbReference type="HOGENOM" id="CLU_083987_3_3_9"/>
<keyword evidence="7 10" id="KW-0687">Ribonucleoprotein</keyword>
<sequence>MEAKATAKEVRISPRKARLVIDLVRDKEIGKAFGILRNTPKKAAEIIEKVLNSAVANAENNHDMIPDELYISEAYVNEGPTMKRFKPRAMGQATPINKRTSHITIKVKEQKEG</sequence>
<protein>
    <recommendedName>
        <fullName evidence="9 10">Large ribosomal subunit protein uL22</fullName>
    </recommendedName>
</protein>
<evidence type="ECO:0000256" key="4">
    <source>
        <dbReference type="ARBA" id="ARBA00022730"/>
    </source>
</evidence>
<dbReference type="PROSITE" id="PS00464">
    <property type="entry name" value="RIBOSOMAL_L22"/>
    <property type="match status" value="1"/>
</dbReference>
<accession>D9QTF4</accession>
<dbReference type="GO" id="GO:0003735">
    <property type="term" value="F:structural constituent of ribosome"/>
    <property type="evidence" value="ECO:0007669"/>
    <property type="project" value="InterPro"/>
</dbReference>
<dbReference type="PANTHER" id="PTHR13501:SF8">
    <property type="entry name" value="LARGE RIBOSOMAL SUBUNIT PROTEIN UL22M"/>
    <property type="match status" value="1"/>
</dbReference>
<evidence type="ECO:0000256" key="11">
    <source>
        <dbReference type="RuleBase" id="RU004005"/>
    </source>
</evidence>
<keyword evidence="6 10" id="KW-0689">Ribosomal protein</keyword>
<dbReference type="eggNOG" id="COG0091">
    <property type="taxonomic scope" value="Bacteria"/>
</dbReference>
<dbReference type="OrthoDB" id="9805969at2"/>
<dbReference type="STRING" id="574087.Acear_0167"/>
<dbReference type="CDD" id="cd00336">
    <property type="entry name" value="Ribosomal_L22"/>
    <property type="match status" value="1"/>
</dbReference>
<dbReference type="GO" id="GO:0022625">
    <property type="term" value="C:cytosolic large ribosomal subunit"/>
    <property type="evidence" value="ECO:0007669"/>
    <property type="project" value="TreeGrafter"/>
</dbReference>
<evidence type="ECO:0000256" key="3">
    <source>
        <dbReference type="ARBA" id="ARBA00011838"/>
    </source>
</evidence>
<evidence type="ECO:0000256" key="12">
    <source>
        <dbReference type="RuleBase" id="RU004006"/>
    </source>
</evidence>
<keyword evidence="4 10" id="KW-0699">rRNA-binding</keyword>
<dbReference type="GO" id="GO:0006412">
    <property type="term" value="P:translation"/>
    <property type="evidence" value="ECO:0007669"/>
    <property type="project" value="UniProtKB-UniRule"/>
</dbReference>
<comment type="function">
    <text evidence="10 13">This protein binds specifically to 23S rRNA; its binding is stimulated by other ribosomal proteins, e.g., L4, L17, and L20. It is important during the early stages of 50S assembly. It makes multiple contacts with different domains of the 23S rRNA in the assembled 50S subunit and ribosome.</text>
</comment>
<dbReference type="GO" id="GO:0019843">
    <property type="term" value="F:rRNA binding"/>
    <property type="evidence" value="ECO:0007669"/>
    <property type="project" value="UniProtKB-UniRule"/>
</dbReference>
<dbReference type="EMBL" id="CP002105">
    <property type="protein sequence ID" value="ADL11718.1"/>
    <property type="molecule type" value="Genomic_DNA"/>
</dbReference>
<reference evidence="14 15" key="1">
    <citation type="journal article" date="2010" name="Stand. Genomic Sci.">
        <title>Complete genome sequence of Acetohalobium arabaticum type strain (Z-7288).</title>
        <authorList>
            <person name="Sikorski J."/>
            <person name="Lapidus A."/>
            <person name="Chertkov O."/>
            <person name="Lucas S."/>
            <person name="Copeland A."/>
            <person name="Glavina Del Rio T."/>
            <person name="Nolan M."/>
            <person name="Tice H."/>
            <person name="Cheng J.F."/>
            <person name="Han C."/>
            <person name="Brambilla E."/>
            <person name="Pitluck S."/>
            <person name="Liolios K."/>
            <person name="Ivanova N."/>
            <person name="Mavromatis K."/>
            <person name="Mikhailova N."/>
            <person name="Pati A."/>
            <person name="Bruce D."/>
            <person name="Detter C."/>
            <person name="Tapia R."/>
            <person name="Goodwin L."/>
            <person name="Chen A."/>
            <person name="Palaniappan K."/>
            <person name="Land M."/>
            <person name="Hauser L."/>
            <person name="Chang Y.J."/>
            <person name="Jeffries C.D."/>
            <person name="Rohde M."/>
            <person name="Goker M."/>
            <person name="Spring S."/>
            <person name="Woyke T."/>
            <person name="Bristow J."/>
            <person name="Eisen J.A."/>
            <person name="Markowitz V."/>
            <person name="Hugenholtz P."/>
            <person name="Kyrpides N.C."/>
            <person name="Klenk H.P."/>
        </authorList>
    </citation>
    <scope>NUCLEOTIDE SEQUENCE [LARGE SCALE GENOMIC DNA]</scope>
    <source>
        <strain evidence="15">ATCC 49924 / DSM 5501 / Z-7288</strain>
    </source>
</reference>
<comment type="similarity">
    <text evidence="2 10 11">Belongs to the universal ribosomal protein uL22 family.</text>
</comment>
<evidence type="ECO:0000256" key="9">
    <source>
        <dbReference type="ARBA" id="ARBA00035207"/>
    </source>
</evidence>
<dbReference type="InterPro" id="IPR001063">
    <property type="entry name" value="Ribosomal_uL22"/>
</dbReference>
<dbReference type="FunFam" id="3.90.470.10:FF:000001">
    <property type="entry name" value="50S ribosomal protein L22"/>
    <property type="match status" value="1"/>
</dbReference>
<evidence type="ECO:0000256" key="13">
    <source>
        <dbReference type="RuleBase" id="RU004008"/>
    </source>
</evidence>
<dbReference type="RefSeq" id="WP_013277164.1">
    <property type="nucleotide sequence ID" value="NC_014378.1"/>
</dbReference>
<dbReference type="PANTHER" id="PTHR13501">
    <property type="entry name" value="CHLOROPLAST 50S RIBOSOMAL PROTEIN L22-RELATED"/>
    <property type="match status" value="1"/>
</dbReference>
<proteinExistence type="inferred from homology"/>
<dbReference type="KEGG" id="aar:Acear_0167"/>
<dbReference type="Gene3D" id="3.90.470.10">
    <property type="entry name" value="Ribosomal protein L22/L17"/>
    <property type="match status" value="1"/>
</dbReference>
<dbReference type="AlphaFoldDB" id="D9QTF4"/>
<dbReference type="InterPro" id="IPR036394">
    <property type="entry name" value="Ribosomal_uL22_sf"/>
</dbReference>
<evidence type="ECO:0000256" key="7">
    <source>
        <dbReference type="ARBA" id="ARBA00023274"/>
    </source>
</evidence>
<comment type="function">
    <text evidence="8">This protein binds specifically to 23S rRNA; its binding is stimulated by other ribosomal proteins, e.g. L4, L17, and L20. It is important during the early stages of 50S assembly. It makes multiple contacts with different domains of the 23S rRNA in the assembled 50S subunit and ribosome.</text>
</comment>
<dbReference type="NCBIfam" id="TIGR01044">
    <property type="entry name" value="rplV_bact"/>
    <property type="match status" value="1"/>
</dbReference>
<evidence type="ECO:0000256" key="6">
    <source>
        <dbReference type="ARBA" id="ARBA00022980"/>
    </source>
</evidence>
<dbReference type="Pfam" id="PF00237">
    <property type="entry name" value="Ribosomal_L22"/>
    <property type="match status" value="1"/>
</dbReference>
<dbReference type="InterPro" id="IPR047867">
    <property type="entry name" value="Ribosomal_uL22_bac/org-type"/>
</dbReference>
<keyword evidence="5 10" id="KW-0694">RNA-binding</keyword>
<evidence type="ECO:0000256" key="8">
    <source>
        <dbReference type="ARBA" id="ARBA00025084"/>
    </source>
</evidence>
<comment type="function">
    <text evidence="1 10">The globular domain of the protein is located near the polypeptide exit tunnel on the outside of the subunit, while an extended beta-hairpin is found that lines the wall of the exit tunnel in the center of the 70S ribosome.</text>
</comment>
<dbReference type="SUPFAM" id="SSF54843">
    <property type="entry name" value="Ribosomal protein L22"/>
    <property type="match status" value="1"/>
</dbReference>
<dbReference type="Proteomes" id="UP000001661">
    <property type="component" value="Chromosome"/>
</dbReference>
<organism evidence="14 15">
    <name type="scientific">Acetohalobium arabaticum (strain ATCC 49924 / DSM 5501 / Z-7288)</name>
    <dbReference type="NCBI Taxonomy" id="574087"/>
    <lineage>
        <taxon>Bacteria</taxon>
        <taxon>Bacillati</taxon>
        <taxon>Bacillota</taxon>
        <taxon>Clostridia</taxon>
        <taxon>Halanaerobiales</taxon>
        <taxon>Halobacteroidaceae</taxon>
        <taxon>Acetohalobium</taxon>
    </lineage>
</organism>
<evidence type="ECO:0000256" key="2">
    <source>
        <dbReference type="ARBA" id="ARBA00009451"/>
    </source>
</evidence>
<keyword evidence="15" id="KW-1185">Reference proteome</keyword>
<dbReference type="InterPro" id="IPR018260">
    <property type="entry name" value="Ribosomal_uL22_CS"/>
</dbReference>
<evidence type="ECO:0000256" key="10">
    <source>
        <dbReference type="HAMAP-Rule" id="MF_01331"/>
    </source>
</evidence>
<comment type="subunit">
    <text evidence="3 10 12">Part of the 50S ribosomal subunit.</text>
</comment>
<dbReference type="InterPro" id="IPR005727">
    <property type="entry name" value="Ribosomal_uL22_bac/chlpt-type"/>
</dbReference>
<name>D9QTF4_ACEAZ</name>
<gene>
    <name evidence="10" type="primary">rplV</name>
    <name evidence="14" type="ordered locus">Acear_0167</name>
</gene>
<evidence type="ECO:0000313" key="15">
    <source>
        <dbReference type="Proteomes" id="UP000001661"/>
    </source>
</evidence>
<evidence type="ECO:0000256" key="1">
    <source>
        <dbReference type="ARBA" id="ARBA00003478"/>
    </source>
</evidence>
<evidence type="ECO:0000256" key="5">
    <source>
        <dbReference type="ARBA" id="ARBA00022884"/>
    </source>
</evidence>
<dbReference type="HAMAP" id="MF_01331_B">
    <property type="entry name" value="Ribosomal_uL22_B"/>
    <property type="match status" value="1"/>
</dbReference>
<evidence type="ECO:0000313" key="14">
    <source>
        <dbReference type="EMBL" id="ADL11718.1"/>
    </source>
</evidence>